<evidence type="ECO:0000259" key="2">
    <source>
        <dbReference type="PROSITE" id="PS50967"/>
    </source>
</evidence>
<feature type="region of interest" description="Disordered" evidence="1">
    <location>
        <begin position="333"/>
        <end position="433"/>
    </location>
</feature>
<dbReference type="EMBL" id="LR901623">
    <property type="protein sequence ID" value="CAD7249024.1"/>
    <property type="molecule type" value="Genomic_DNA"/>
</dbReference>
<accession>A0A7R8XEE2</accession>
<feature type="domain" description="HRDC" evidence="2">
    <location>
        <begin position="32"/>
        <end position="113"/>
    </location>
</feature>
<dbReference type="InterPro" id="IPR010997">
    <property type="entry name" value="HRDC-like_sf"/>
</dbReference>
<evidence type="ECO:0000313" key="4">
    <source>
        <dbReference type="Proteomes" id="UP000677054"/>
    </source>
</evidence>
<dbReference type="Pfam" id="PF00570">
    <property type="entry name" value="HRDC"/>
    <property type="match status" value="2"/>
</dbReference>
<feature type="domain" description="HRDC" evidence="2">
    <location>
        <begin position="240"/>
        <end position="321"/>
    </location>
</feature>
<dbReference type="SUPFAM" id="SSF47819">
    <property type="entry name" value="HRDC-like"/>
    <property type="match status" value="2"/>
</dbReference>
<dbReference type="InterPro" id="IPR002121">
    <property type="entry name" value="HRDC_dom"/>
</dbReference>
<proteinExistence type="predicted"/>
<protein>
    <recommendedName>
        <fullName evidence="2">HRDC domain-containing protein</fullName>
    </recommendedName>
</protein>
<dbReference type="GO" id="GO:0000166">
    <property type="term" value="F:nucleotide binding"/>
    <property type="evidence" value="ECO:0007669"/>
    <property type="project" value="InterPro"/>
</dbReference>
<dbReference type="SMART" id="SM00341">
    <property type="entry name" value="HRDC"/>
    <property type="match status" value="2"/>
</dbReference>
<feature type="compositionally biased region" description="Basic residues" evidence="1">
    <location>
        <begin position="147"/>
        <end position="170"/>
    </location>
</feature>
<feature type="region of interest" description="Disordered" evidence="1">
    <location>
        <begin position="1"/>
        <end position="20"/>
    </location>
</feature>
<feature type="region of interest" description="Disordered" evidence="1">
    <location>
        <begin position="125"/>
        <end position="227"/>
    </location>
</feature>
<name>A0A7R8XEE2_9CRUS</name>
<evidence type="ECO:0000313" key="3">
    <source>
        <dbReference type="EMBL" id="CAD7249024.1"/>
    </source>
</evidence>
<sequence length="558" mass="60677">MEIPFALKSGSGKGAEANGGNSYKECLPPEEAELVKTCYIELQDVIKAIAQSLNVKNYTSLMNLQALQEMGRRMPETAEEMMSIPHVTEANFHKYGETLLEVTRKYAAQRNALKAAAAESLILDDEEGEGSEDDSSPYFGAASAGNPRRRARGRGFTRFRGNFRRNKTRGRGGGGGGGPSSRRPTSSDRGKGKKRGSSNRNVNDGIVTTSGSWIQAKPLGATKPGPGVMADPECLPPEEAELVKTCYIELQDVIKAIAQSLNVKNYTSLMNLQALQEMGRRMPETAEEMMSIPHVTEANFHKYGETLLEVTRKYAAQRNALKAAAAESLILDDEEGEGSDDSSPYFGAASAGNPCRRARGRGFTRFRGNFRRNKTRGRGGGGGGGPSSRRPTSSDRGKGKKRGSSNRNVNDGIVTTSGSWIQAKPLGATKPGPGVMADPVPRSRSFLPPPPPPAHLMNWDEVDILGKRGGRASKKRRTFWVEEEFVLEGQGGRFGTCSTCKMFSTCSRKLGFQLMKCTATNPKSQHIYRKKLKLLQPRMVGPFHLVLPRAEEGTRGGL</sequence>
<gene>
    <name evidence="3" type="ORF">DSTB1V02_LOCUS8825</name>
</gene>
<dbReference type="EMBL" id="CAJPEV010002106">
    <property type="protein sequence ID" value="CAG0895680.1"/>
    <property type="molecule type" value="Genomic_DNA"/>
</dbReference>
<evidence type="ECO:0000256" key="1">
    <source>
        <dbReference type="SAM" id="MobiDB-lite"/>
    </source>
</evidence>
<dbReference type="GO" id="GO:0003676">
    <property type="term" value="F:nucleic acid binding"/>
    <property type="evidence" value="ECO:0007669"/>
    <property type="project" value="InterPro"/>
</dbReference>
<dbReference type="PROSITE" id="PS50967">
    <property type="entry name" value="HRDC"/>
    <property type="match status" value="2"/>
</dbReference>
<feature type="compositionally biased region" description="Polar residues" evidence="1">
    <location>
        <begin position="198"/>
        <end position="213"/>
    </location>
</feature>
<keyword evidence="4" id="KW-1185">Reference proteome</keyword>
<dbReference type="Proteomes" id="UP000677054">
    <property type="component" value="Unassembled WGS sequence"/>
</dbReference>
<reference evidence="3" key="1">
    <citation type="submission" date="2020-11" db="EMBL/GenBank/DDBJ databases">
        <authorList>
            <person name="Tran Van P."/>
        </authorList>
    </citation>
    <scope>NUCLEOTIDE SEQUENCE</scope>
</reference>
<feature type="compositionally biased region" description="Basic residues" evidence="1">
    <location>
        <begin position="356"/>
        <end position="377"/>
    </location>
</feature>
<dbReference type="Gene3D" id="1.10.150.80">
    <property type="entry name" value="HRDC domain"/>
    <property type="match status" value="2"/>
</dbReference>
<dbReference type="InterPro" id="IPR044876">
    <property type="entry name" value="HRDC_dom_sf"/>
</dbReference>
<feature type="compositionally biased region" description="Polar residues" evidence="1">
    <location>
        <begin position="405"/>
        <end position="420"/>
    </location>
</feature>
<feature type="compositionally biased region" description="Acidic residues" evidence="1">
    <location>
        <begin position="125"/>
        <end position="135"/>
    </location>
</feature>
<dbReference type="AlphaFoldDB" id="A0A7R8XEE2"/>
<dbReference type="OrthoDB" id="10261556at2759"/>
<organism evidence="3">
    <name type="scientific">Darwinula stevensoni</name>
    <dbReference type="NCBI Taxonomy" id="69355"/>
    <lineage>
        <taxon>Eukaryota</taxon>
        <taxon>Metazoa</taxon>
        <taxon>Ecdysozoa</taxon>
        <taxon>Arthropoda</taxon>
        <taxon>Crustacea</taxon>
        <taxon>Oligostraca</taxon>
        <taxon>Ostracoda</taxon>
        <taxon>Podocopa</taxon>
        <taxon>Podocopida</taxon>
        <taxon>Darwinulocopina</taxon>
        <taxon>Darwinuloidea</taxon>
        <taxon>Darwinulidae</taxon>
        <taxon>Darwinula</taxon>
    </lineage>
</organism>